<sequence>MAMNIEFVFTAHGDTNMLQTKNPSDRTQSTITKPSFREKLLGASQEISPRPKEDMIERKKKLVRIEFDVLPKVYLEPQIFQELCIPWKDALVVKPLGGFEIMENDNGFYMEKFDQVADKEKVIYGGPWLIFDHCLDVSHWSPEFASPNAKIETTIEEDAR</sequence>
<reference evidence="2 4" key="1">
    <citation type="journal article" date="2011" name="Nature">
        <title>The Medicago genome provides insight into the evolution of rhizobial symbioses.</title>
        <authorList>
            <person name="Young N.D."/>
            <person name="Debelle F."/>
            <person name="Oldroyd G.E."/>
            <person name="Geurts R."/>
            <person name="Cannon S.B."/>
            <person name="Udvardi M.K."/>
            <person name="Benedito V.A."/>
            <person name="Mayer K.F."/>
            <person name="Gouzy J."/>
            <person name="Schoof H."/>
            <person name="Van de Peer Y."/>
            <person name="Proost S."/>
            <person name="Cook D.R."/>
            <person name="Meyers B.C."/>
            <person name="Spannagl M."/>
            <person name="Cheung F."/>
            <person name="De Mita S."/>
            <person name="Krishnakumar V."/>
            <person name="Gundlach H."/>
            <person name="Zhou S."/>
            <person name="Mudge J."/>
            <person name="Bharti A.K."/>
            <person name="Murray J.D."/>
            <person name="Naoumkina M.A."/>
            <person name="Rosen B."/>
            <person name="Silverstein K.A."/>
            <person name="Tang H."/>
            <person name="Rombauts S."/>
            <person name="Zhao P.X."/>
            <person name="Zhou P."/>
            <person name="Barbe V."/>
            <person name="Bardou P."/>
            <person name="Bechner M."/>
            <person name="Bellec A."/>
            <person name="Berger A."/>
            <person name="Berges H."/>
            <person name="Bidwell S."/>
            <person name="Bisseling T."/>
            <person name="Choisne N."/>
            <person name="Couloux A."/>
            <person name="Denny R."/>
            <person name="Deshpande S."/>
            <person name="Dai X."/>
            <person name="Doyle J.J."/>
            <person name="Dudez A.M."/>
            <person name="Farmer A.D."/>
            <person name="Fouteau S."/>
            <person name="Franken C."/>
            <person name="Gibelin C."/>
            <person name="Gish J."/>
            <person name="Goldstein S."/>
            <person name="Gonzalez A.J."/>
            <person name="Green P.J."/>
            <person name="Hallab A."/>
            <person name="Hartog M."/>
            <person name="Hua A."/>
            <person name="Humphray S.J."/>
            <person name="Jeong D.H."/>
            <person name="Jing Y."/>
            <person name="Jocker A."/>
            <person name="Kenton S.M."/>
            <person name="Kim D.J."/>
            <person name="Klee K."/>
            <person name="Lai H."/>
            <person name="Lang C."/>
            <person name="Lin S."/>
            <person name="Macmil S.L."/>
            <person name="Magdelenat G."/>
            <person name="Matthews L."/>
            <person name="McCorrison J."/>
            <person name="Monaghan E.L."/>
            <person name="Mun J.H."/>
            <person name="Najar F.Z."/>
            <person name="Nicholson C."/>
            <person name="Noirot C."/>
            <person name="O'Bleness M."/>
            <person name="Paule C.R."/>
            <person name="Poulain J."/>
            <person name="Prion F."/>
            <person name="Qin B."/>
            <person name="Qu C."/>
            <person name="Retzel E.F."/>
            <person name="Riddle C."/>
            <person name="Sallet E."/>
            <person name="Samain S."/>
            <person name="Samson N."/>
            <person name="Sanders I."/>
            <person name="Saurat O."/>
            <person name="Scarpelli C."/>
            <person name="Schiex T."/>
            <person name="Segurens B."/>
            <person name="Severin A.J."/>
            <person name="Sherrier D.J."/>
            <person name="Shi R."/>
            <person name="Sims S."/>
            <person name="Singer S.R."/>
            <person name="Sinharoy S."/>
            <person name="Sterck L."/>
            <person name="Viollet A."/>
            <person name="Wang B.B."/>
            <person name="Wang K."/>
            <person name="Wang M."/>
            <person name="Wang X."/>
            <person name="Warfsmann J."/>
            <person name="Weissenbach J."/>
            <person name="White D.D."/>
            <person name="White J.D."/>
            <person name="Wiley G.B."/>
            <person name="Wincker P."/>
            <person name="Xing Y."/>
            <person name="Yang L."/>
            <person name="Yao Z."/>
            <person name="Ying F."/>
            <person name="Zhai J."/>
            <person name="Zhou L."/>
            <person name="Zuber A."/>
            <person name="Denarie J."/>
            <person name="Dixon R.A."/>
            <person name="May G.D."/>
            <person name="Schwartz D.C."/>
            <person name="Rogers J."/>
            <person name="Quetier F."/>
            <person name="Town C.D."/>
            <person name="Roe B.A."/>
        </authorList>
    </citation>
    <scope>NUCLEOTIDE SEQUENCE [LARGE SCALE GENOMIC DNA]</scope>
    <source>
        <strain evidence="2">A17</strain>
        <strain evidence="3 4">cv. Jemalong A17</strain>
    </source>
</reference>
<reference evidence="3" key="3">
    <citation type="submission" date="2015-04" db="UniProtKB">
        <authorList>
            <consortium name="EnsemblPlants"/>
        </authorList>
    </citation>
    <scope>IDENTIFICATION</scope>
    <source>
        <strain evidence="3">cv. Jemalong A17</strain>
    </source>
</reference>
<evidence type="ECO:0000313" key="2">
    <source>
        <dbReference type="EMBL" id="KEH42559.1"/>
    </source>
</evidence>
<dbReference type="Pfam" id="PF14111">
    <property type="entry name" value="DUF4283"/>
    <property type="match status" value="1"/>
</dbReference>
<name>A0A072VKL2_MEDTR</name>
<feature type="domain" description="DUF4283" evidence="1">
    <location>
        <begin position="94"/>
        <end position="145"/>
    </location>
</feature>
<dbReference type="Proteomes" id="UP000002051">
    <property type="component" value="Unassembled WGS sequence"/>
</dbReference>
<evidence type="ECO:0000313" key="3">
    <source>
        <dbReference type="EnsemblPlants" id="KEH42559"/>
    </source>
</evidence>
<evidence type="ECO:0000313" key="4">
    <source>
        <dbReference type="Proteomes" id="UP000002051"/>
    </source>
</evidence>
<proteinExistence type="predicted"/>
<dbReference type="EnsemblPlants" id="KEH42559">
    <property type="protein sequence ID" value="KEH42559"/>
    <property type="gene ID" value="MTR_1g070150"/>
</dbReference>
<evidence type="ECO:0000259" key="1">
    <source>
        <dbReference type="Pfam" id="PF14111"/>
    </source>
</evidence>
<dbReference type="AlphaFoldDB" id="A0A072VKL2"/>
<dbReference type="HOGENOM" id="CLU_1654747_0_0_1"/>
<organism evidence="2 4">
    <name type="scientific">Medicago truncatula</name>
    <name type="common">Barrel medic</name>
    <name type="synonym">Medicago tribuloides</name>
    <dbReference type="NCBI Taxonomy" id="3880"/>
    <lineage>
        <taxon>Eukaryota</taxon>
        <taxon>Viridiplantae</taxon>
        <taxon>Streptophyta</taxon>
        <taxon>Embryophyta</taxon>
        <taxon>Tracheophyta</taxon>
        <taxon>Spermatophyta</taxon>
        <taxon>Magnoliopsida</taxon>
        <taxon>eudicotyledons</taxon>
        <taxon>Gunneridae</taxon>
        <taxon>Pentapetalae</taxon>
        <taxon>rosids</taxon>
        <taxon>fabids</taxon>
        <taxon>Fabales</taxon>
        <taxon>Fabaceae</taxon>
        <taxon>Papilionoideae</taxon>
        <taxon>50 kb inversion clade</taxon>
        <taxon>NPAAA clade</taxon>
        <taxon>Hologalegina</taxon>
        <taxon>IRL clade</taxon>
        <taxon>Trifolieae</taxon>
        <taxon>Medicago</taxon>
    </lineage>
</organism>
<dbReference type="InterPro" id="IPR025558">
    <property type="entry name" value="DUF4283"/>
</dbReference>
<gene>
    <name evidence="2" type="ordered locus">MTR_1g070150</name>
</gene>
<protein>
    <submittedName>
        <fullName evidence="2">DUF4283 domain protein</fullName>
    </submittedName>
</protein>
<accession>A0A072VKL2</accession>
<dbReference type="EMBL" id="CM001217">
    <property type="protein sequence ID" value="KEH42559.1"/>
    <property type="molecule type" value="Genomic_DNA"/>
</dbReference>
<keyword evidence="4" id="KW-1185">Reference proteome</keyword>
<reference evidence="2 4" key="2">
    <citation type="journal article" date="2014" name="BMC Genomics">
        <title>An improved genome release (version Mt4.0) for the model legume Medicago truncatula.</title>
        <authorList>
            <person name="Tang H."/>
            <person name="Krishnakumar V."/>
            <person name="Bidwell S."/>
            <person name="Rosen B."/>
            <person name="Chan A."/>
            <person name="Zhou S."/>
            <person name="Gentzbittel L."/>
            <person name="Childs K.L."/>
            <person name="Yandell M."/>
            <person name="Gundlach H."/>
            <person name="Mayer K.F."/>
            <person name="Schwartz D.C."/>
            <person name="Town C.D."/>
        </authorList>
    </citation>
    <scope>GENOME REANNOTATION</scope>
    <source>
        <strain evidence="2">A17</strain>
        <strain evidence="3 4">cv. Jemalong A17</strain>
    </source>
</reference>